<evidence type="ECO:0000313" key="1">
    <source>
        <dbReference type="EMBL" id="KKN05783.1"/>
    </source>
</evidence>
<sequence>MTILTCAGCELLFNAPNDGEISCSDGGRTSQSLRCILYHNPLTSEKVVQSVLQDIEYMEA</sequence>
<dbReference type="AlphaFoldDB" id="A0A0F9QKF7"/>
<dbReference type="EMBL" id="LAZR01004762">
    <property type="protein sequence ID" value="KKN05783.1"/>
    <property type="molecule type" value="Genomic_DNA"/>
</dbReference>
<name>A0A0F9QKF7_9ZZZZ</name>
<organism evidence="1">
    <name type="scientific">marine sediment metagenome</name>
    <dbReference type="NCBI Taxonomy" id="412755"/>
    <lineage>
        <taxon>unclassified sequences</taxon>
        <taxon>metagenomes</taxon>
        <taxon>ecological metagenomes</taxon>
    </lineage>
</organism>
<gene>
    <name evidence="1" type="ORF">LCGC14_1083790</name>
</gene>
<protein>
    <submittedName>
        <fullName evidence="1">Uncharacterized protein</fullName>
    </submittedName>
</protein>
<proteinExistence type="predicted"/>
<comment type="caution">
    <text evidence="1">The sequence shown here is derived from an EMBL/GenBank/DDBJ whole genome shotgun (WGS) entry which is preliminary data.</text>
</comment>
<reference evidence="1" key="1">
    <citation type="journal article" date="2015" name="Nature">
        <title>Complex archaea that bridge the gap between prokaryotes and eukaryotes.</title>
        <authorList>
            <person name="Spang A."/>
            <person name="Saw J.H."/>
            <person name="Jorgensen S.L."/>
            <person name="Zaremba-Niedzwiedzka K."/>
            <person name="Martijn J."/>
            <person name="Lind A.E."/>
            <person name="van Eijk R."/>
            <person name="Schleper C."/>
            <person name="Guy L."/>
            <person name="Ettema T.J."/>
        </authorList>
    </citation>
    <scope>NUCLEOTIDE SEQUENCE</scope>
</reference>
<accession>A0A0F9QKF7</accession>